<reference evidence="2" key="1">
    <citation type="journal article" date="2019" name="Int. J. Syst. Evol. Microbiol.">
        <title>The Global Catalogue of Microorganisms (GCM) 10K type strain sequencing project: providing services to taxonomists for standard genome sequencing and annotation.</title>
        <authorList>
            <consortium name="The Broad Institute Genomics Platform"/>
            <consortium name="The Broad Institute Genome Sequencing Center for Infectious Disease"/>
            <person name="Wu L."/>
            <person name="Ma J."/>
        </authorList>
    </citation>
    <scope>NUCLEOTIDE SEQUENCE [LARGE SCALE GENOMIC DNA]</scope>
    <source>
        <strain evidence="2">JCM 14368</strain>
    </source>
</reference>
<dbReference type="CDD" id="cd11579">
    <property type="entry name" value="Glyco_tran_WbsX"/>
    <property type="match status" value="1"/>
</dbReference>
<proteinExistence type="predicted"/>
<dbReference type="RefSeq" id="WP_343756020.1">
    <property type="nucleotide sequence ID" value="NZ_BAAADB010000004.1"/>
</dbReference>
<evidence type="ECO:0008006" key="3">
    <source>
        <dbReference type="Google" id="ProtNLM"/>
    </source>
</evidence>
<dbReference type="Gene3D" id="3.20.20.80">
    <property type="entry name" value="Glycosidases"/>
    <property type="match status" value="1"/>
</dbReference>
<dbReference type="InterPro" id="IPR032719">
    <property type="entry name" value="WbsX"/>
</dbReference>
<gene>
    <name evidence="1" type="ORF">GCM10008937_06550</name>
</gene>
<dbReference type="EMBL" id="BAAADB010000004">
    <property type="protein sequence ID" value="GAA0501705.1"/>
    <property type="molecule type" value="Genomic_DNA"/>
</dbReference>
<evidence type="ECO:0000313" key="2">
    <source>
        <dbReference type="Proteomes" id="UP001500191"/>
    </source>
</evidence>
<evidence type="ECO:0000313" key="1">
    <source>
        <dbReference type="EMBL" id="GAA0501705.1"/>
    </source>
</evidence>
<accession>A0ABP3LJX3</accession>
<dbReference type="PANTHER" id="PTHR41244:SF1">
    <property type="entry name" value="GLYCOSYLTRANSFERASE"/>
    <property type="match status" value="1"/>
</dbReference>
<dbReference type="Proteomes" id="UP001500191">
    <property type="component" value="Unassembled WGS sequence"/>
</dbReference>
<organism evidence="1 2">
    <name type="scientific">Deinococcus depolymerans</name>
    <dbReference type="NCBI Taxonomy" id="392408"/>
    <lineage>
        <taxon>Bacteria</taxon>
        <taxon>Thermotogati</taxon>
        <taxon>Deinococcota</taxon>
        <taxon>Deinococci</taxon>
        <taxon>Deinococcales</taxon>
        <taxon>Deinococcaceae</taxon>
        <taxon>Deinococcus</taxon>
    </lineage>
</organism>
<protein>
    <recommendedName>
        <fullName evidence="3">Glycosyltransferase WbsX</fullName>
    </recommendedName>
</protein>
<keyword evidence="2" id="KW-1185">Reference proteome</keyword>
<name>A0ABP3LJX3_9DEIO</name>
<dbReference type="PANTHER" id="PTHR41244">
    <property type="entry name" value="RHAMNAN SYNTHESIS F"/>
    <property type="match status" value="1"/>
</dbReference>
<sequence>MKRNVIALYLPQFHPIPENDLWWGKGFTEWRNVVQSQPKYKSHYQPHIPQDLGFYDLRLPSVIKEQAELAKSYGITAFSIYHYWFNGYKLLERPLEILRDHEDIDIDYCMCWANENWTRRWDGKDAEILIEQDYSEYDPIAHIKYMSGFFNDRRYIKCENRPLISIYRAESIPNLTSIISIWTEYVKNMGYEGLYIIGMSKSPKEDEYLIGCGINGLIDFIPKRNIYKANVGNLLSLAKYIAKNGARPVVHSVFPKLTYSKRFSYVKVRDEALSRYDSYSYLIPCIIPSWDNSARRKSGATIIENHHPHLYGDWLKKALRYSDAPETKDKFIFINAWNEWAEGCHLEPDTRFGHQFLEQTRLALETPENKK</sequence>
<comment type="caution">
    <text evidence="1">The sequence shown here is derived from an EMBL/GenBank/DDBJ whole genome shotgun (WGS) entry which is preliminary data.</text>
</comment>
<dbReference type="Pfam" id="PF14307">
    <property type="entry name" value="Glyco_tran_WbsX"/>
    <property type="match status" value="1"/>
</dbReference>